<keyword evidence="2" id="KW-1185">Reference proteome</keyword>
<evidence type="ECO:0000313" key="2">
    <source>
        <dbReference type="Proteomes" id="UP001600039"/>
    </source>
</evidence>
<accession>A0ABW6HPM5</accession>
<dbReference type="RefSeq" id="WP_379858728.1">
    <property type="nucleotide sequence ID" value="NZ_JBHZQA010000009.1"/>
</dbReference>
<evidence type="ECO:0000313" key="1">
    <source>
        <dbReference type="EMBL" id="MFE3848976.1"/>
    </source>
</evidence>
<protein>
    <submittedName>
        <fullName evidence="1">Uncharacterized protein</fullName>
    </submittedName>
</protein>
<dbReference type="Proteomes" id="UP001600039">
    <property type="component" value="Unassembled WGS sequence"/>
</dbReference>
<sequence>MNTINFNQVGGFPLSTTILAKLQTAFSLFNALGNIVGELTIISGCDVAGTNVGNGVVYINGEVLEFRGGLAQTKVIIKEDAESLLFENGNSYPVVKTRYATFGTGVGAINWVDFKRGYQTKNLLGALALKADDSIVTAIADAVALMLEKLNTIEQGAEKNVQPNWSQADDTKDDFIKNKPSTISCLAKGTFNIGDAITADSLRTVTFADVGTNNYMVVGCMVSTGSNFDADNDVIWMVREKGNTSFKLTLREVSGVVQNLSFEYMLIPL</sequence>
<dbReference type="CDD" id="cd22641">
    <property type="entry name" value="C24-like"/>
    <property type="match status" value="1"/>
</dbReference>
<dbReference type="EMBL" id="JBHZQA010000009">
    <property type="protein sequence ID" value="MFE3848976.1"/>
    <property type="molecule type" value="Genomic_DNA"/>
</dbReference>
<gene>
    <name evidence="1" type="ORF">ACFX5D_13470</name>
</gene>
<organism evidence="1 2">
    <name type="scientific">Flavobacterium fructosi</name>
    <dbReference type="NCBI Taxonomy" id="3230416"/>
    <lineage>
        <taxon>Bacteria</taxon>
        <taxon>Pseudomonadati</taxon>
        <taxon>Bacteroidota</taxon>
        <taxon>Flavobacteriia</taxon>
        <taxon>Flavobacteriales</taxon>
        <taxon>Flavobacteriaceae</taxon>
        <taxon>Flavobacterium</taxon>
    </lineage>
</organism>
<comment type="caution">
    <text evidence="1">The sequence shown here is derived from an EMBL/GenBank/DDBJ whole genome shotgun (WGS) entry which is preliminary data.</text>
</comment>
<proteinExistence type="predicted"/>
<reference evidence="1 2" key="1">
    <citation type="submission" date="2024-06" db="EMBL/GenBank/DDBJ databases">
        <title>Flavobacterium spp. isolated from glacier.</title>
        <authorList>
            <person name="Han D."/>
        </authorList>
    </citation>
    <scope>NUCLEOTIDE SEQUENCE [LARGE SCALE GENOMIC DNA]</scope>
    <source>
        <strain evidence="1 2">LB3P45</strain>
    </source>
</reference>
<name>A0ABW6HPM5_9FLAO</name>